<reference evidence="2" key="1">
    <citation type="submission" date="2023-03" db="EMBL/GenBank/DDBJ databases">
        <title>Massive genome expansion in bonnet fungi (Mycena s.s.) driven by repeated elements and novel gene families across ecological guilds.</title>
        <authorList>
            <consortium name="Lawrence Berkeley National Laboratory"/>
            <person name="Harder C.B."/>
            <person name="Miyauchi S."/>
            <person name="Viragh M."/>
            <person name="Kuo A."/>
            <person name="Thoen E."/>
            <person name="Andreopoulos B."/>
            <person name="Lu D."/>
            <person name="Skrede I."/>
            <person name="Drula E."/>
            <person name="Henrissat B."/>
            <person name="Morin E."/>
            <person name="Kohler A."/>
            <person name="Barry K."/>
            <person name="LaButti K."/>
            <person name="Morin E."/>
            <person name="Salamov A."/>
            <person name="Lipzen A."/>
            <person name="Mereny Z."/>
            <person name="Hegedus B."/>
            <person name="Baldrian P."/>
            <person name="Stursova M."/>
            <person name="Weitz H."/>
            <person name="Taylor A."/>
            <person name="Grigoriev I.V."/>
            <person name="Nagy L.G."/>
            <person name="Martin F."/>
            <person name="Kauserud H."/>
        </authorList>
    </citation>
    <scope>NUCLEOTIDE SEQUENCE</scope>
    <source>
        <strain evidence="2">CBHHK200</strain>
    </source>
</reference>
<name>A0AAD6SZT3_9AGAR</name>
<evidence type="ECO:0000256" key="1">
    <source>
        <dbReference type="SAM" id="MobiDB-lite"/>
    </source>
</evidence>
<evidence type="ECO:0000313" key="3">
    <source>
        <dbReference type="Proteomes" id="UP001218188"/>
    </source>
</evidence>
<feature type="compositionally biased region" description="Low complexity" evidence="1">
    <location>
        <begin position="420"/>
        <end position="434"/>
    </location>
</feature>
<feature type="region of interest" description="Disordered" evidence="1">
    <location>
        <begin position="75"/>
        <end position="98"/>
    </location>
</feature>
<comment type="caution">
    <text evidence="2">The sequence shown here is derived from an EMBL/GenBank/DDBJ whole genome shotgun (WGS) entry which is preliminary data.</text>
</comment>
<feature type="compositionally biased region" description="Low complexity" evidence="1">
    <location>
        <begin position="443"/>
        <end position="454"/>
    </location>
</feature>
<gene>
    <name evidence="2" type="ORF">C8F04DRAFT_1340823</name>
</gene>
<protein>
    <submittedName>
        <fullName evidence="2">Uncharacterized protein</fullName>
    </submittedName>
</protein>
<evidence type="ECO:0000313" key="2">
    <source>
        <dbReference type="EMBL" id="KAJ7035845.1"/>
    </source>
</evidence>
<feature type="region of interest" description="Disordered" evidence="1">
    <location>
        <begin position="546"/>
        <end position="574"/>
    </location>
</feature>
<accession>A0AAD6SZT3</accession>
<feature type="region of interest" description="Disordered" evidence="1">
    <location>
        <begin position="323"/>
        <end position="454"/>
    </location>
</feature>
<sequence length="574" mass="61926">MTSIEAELRSGDLSQSDCHSSASISFISDASGHRPWPAQQLLGAQRTPPLTRKGQRPNNARGDIAQATSWHLDSGAVNERGQHPPGPTHKTSTSSSSCCDARHEHLRLVIVQLPTRHSQSTNGYVGDGSEHKHRHGSRSRGQPDLVVVRLLPQLFPSRSTLVSRSAREGQAPCSIVLVRVVFTSPKRRDEESVSAYCSCCLRVLLLPSSLHVCTFSAQLARLHEHEEHAILPAPRPRLRPVYVRLCDSIALCKSSCSTAARTAGDDEHKQKAEGRAPPPVVKHVRLFWRSTSRKRSLNAPTAPEREGMEITAPAPAAPQLLPSRARAQARSPHLTSTAQRPPPTAQRPAPTAQRPPPNLFNERRRHLHRPIRPSVTSASSRTTSTLHNATVGCFSGTRGRRASRQTSHPPPNGLDGAGISTSRSTASTSSSRSAAHAHGYDNAHASRLSTRTSTSTVTVTASASAARKEHVAAGAAGCMSSPEYTLDVLAVSVFAPARWQTHAFAPTRCPRTHPPQAQCAGAARLSTSGPIFTASRLPPRACTGRLLQKKRTSTAPLRSAPRTPPRAQRLAQQR</sequence>
<feature type="region of interest" description="Disordered" evidence="1">
    <location>
        <begin position="42"/>
        <end position="61"/>
    </location>
</feature>
<feature type="region of interest" description="Disordered" evidence="1">
    <location>
        <begin position="263"/>
        <end position="285"/>
    </location>
</feature>
<feature type="region of interest" description="Disordered" evidence="1">
    <location>
        <begin position="117"/>
        <end position="143"/>
    </location>
</feature>
<feature type="compositionally biased region" description="Basic and acidic residues" evidence="1">
    <location>
        <begin position="263"/>
        <end position="274"/>
    </location>
</feature>
<feature type="compositionally biased region" description="Low complexity" evidence="1">
    <location>
        <begin position="374"/>
        <end position="385"/>
    </location>
</feature>
<keyword evidence="3" id="KW-1185">Reference proteome</keyword>
<dbReference type="AlphaFoldDB" id="A0AAD6SZT3"/>
<organism evidence="2 3">
    <name type="scientific">Mycena alexandri</name>
    <dbReference type="NCBI Taxonomy" id="1745969"/>
    <lineage>
        <taxon>Eukaryota</taxon>
        <taxon>Fungi</taxon>
        <taxon>Dikarya</taxon>
        <taxon>Basidiomycota</taxon>
        <taxon>Agaricomycotina</taxon>
        <taxon>Agaricomycetes</taxon>
        <taxon>Agaricomycetidae</taxon>
        <taxon>Agaricales</taxon>
        <taxon>Marasmiineae</taxon>
        <taxon>Mycenaceae</taxon>
        <taxon>Mycena</taxon>
    </lineage>
</organism>
<dbReference type="EMBL" id="JARJCM010000047">
    <property type="protein sequence ID" value="KAJ7035845.1"/>
    <property type="molecule type" value="Genomic_DNA"/>
</dbReference>
<feature type="region of interest" description="Disordered" evidence="1">
    <location>
        <begin position="292"/>
        <end position="311"/>
    </location>
</feature>
<proteinExistence type="predicted"/>
<dbReference type="Proteomes" id="UP001218188">
    <property type="component" value="Unassembled WGS sequence"/>
</dbReference>